<evidence type="ECO:0000256" key="1">
    <source>
        <dbReference type="ARBA" id="ARBA00000085"/>
    </source>
</evidence>
<keyword evidence="9" id="KW-0902">Two-component regulatory system</keyword>
<dbReference type="PRINTS" id="PR00344">
    <property type="entry name" value="BCTRLSENSOR"/>
</dbReference>
<comment type="subcellular location">
    <subcellularLocation>
        <location evidence="2">Membrane</location>
    </subcellularLocation>
</comment>
<dbReference type="InterPro" id="IPR003661">
    <property type="entry name" value="HisK_dim/P_dom"/>
</dbReference>
<dbReference type="SMART" id="SM00387">
    <property type="entry name" value="HATPase_c"/>
    <property type="match status" value="1"/>
</dbReference>
<sequence length="485" mass="53295">MCSDIRAEQATRGAQRALFSRFLLTLFCCFLLIVTVMALVLTYQLDYQERKLLESYGQEYQRILTFESDAKFEHVVISNPNRLIENAVSVSKETITGELEWVSGAEPATLSDAPSAYLLADRLWYHLFSDAPYLALELSGKPARYWLVMDGGPRRSQLLRQGSWLIVALAVMVAVMSLVVWQLLSRTLLPLHNLAKSVDQISSGSLDAMLDTDLPPPEARGQFGQLSRSVQQVLNRLKDAVRGMDNTVDAIAHDVRTPLSRIILTTEAALSEHNGKQESEQSQHKLAAALSDCAESAQKASQMLTTLMRIHDEQVGRHPCQLASVDLASILAEVAAWYEEVAEDAGLTLNASALQPVLLQSDPKRLTQIAVNLLDNSLKYSQPGGEITLLCGEEDDAVWFSVRDQGIGIAPAHQSLIFRRLYRVEASRHQPGYGLGLPFVAAMVKTLQGYITLDSAPGEGSRFTVRLPKALAAGAISPTQAQNPD</sequence>
<keyword evidence="4" id="KW-0597">Phosphoprotein</keyword>
<reference evidence="11 12" key="1">
    <citation type="submission" date="2017-05" db="EMBL/GenBank/DDBJ databases">
        <title>High clonality and local adaptation shapes Vibrionaceae linages within an endangered oasis.</title>
        <authorList>
            <person name="Vazquez-Rosas-Landa M."/>
        </authorList>
    </citation>
    <scope>NUCLEOTIDE SEQUENCE [LARGE SCALE GENOMIC DNA]</scope>
    <source>
        <strain evidence="11 12">P46_P4S1P180</strain>
    </source>
</reference>
<dbReference type="PANTHER" id="PTHR45436:SF8">
    <property type="entry name" value="HISTIDINE KINASE"/>
    <property type="match status" value="1"/>
</dbReference>
<dbReference type="Pfam" id="PF00672">
    <property type="entry name" value="HAMP"/>
    <property type="match status" value="1"/>
</dbReference>
<comment type="catalytic activity">
    <reaction evidence="1">
        <text>ATP + protein L-histidine = ADP + protein N-phospho-L-histidine.</text>
        <dbReference type="EC" id="2.7.13.3"/>
    </reaction>
</comment>
<evidence type="ECO:0000256" key="9">
    <source>
        <dbReference type="ARBA" id="ARBA00023012"/>
    </source>
</evidence>
<dbReference type="Pfam" id="PF00512">
    <property type="entry name" value="HisKA"/>
    <property type="match status" value="1"/>
</dbReference>
<keyword evidence="8" id="KW-1133">Transmembrane helix</keyword>
<dbReference type="GO" id="GO:0005886">
    <property type="term" value="C:plasma membrane"/>
    <property type="evidence" value="ECO:0007669"/>
    <property type="project" value="UniProtKB-ARBA"/>
</dbReference>
<proteinExistence type="predicted"/>
<evidence type="ECO:0000256" key="6">
    <source>
        <dbReference type="ARBA" id="ARBA00022692"/>
    </source>
</evidence>
<dbReference type="EMBL" id="WXWW01000195">
    <property type="protein sequence ID" value="NAW66131.1"/>
    <property type="molecule type" value="Genomic_DNA"/>
</dbReference>
<dbReference type="InterPro" id="IPR003594">
    <property type="entry name" value="HATPase_dom"/>
</dbReference>
<dbReference type="SMART" id="SM00388">
    <property type="entry name" value="HisKA"/>
    <property type="match status" value="1"/>
</dbReference>
<evidence type="ECO:0000256" key="7">
    <source>
        <dbReference type="ARBA" id="ARBA00022777"/>
    </source>
</evidence>
<comment type="caution">
    <text evidence="11">The sequence shown here is derived from an EMBL/GenBank/DDBJ whole genome shotgun (WGS) entry which is preliminary data.</text>
</comment>
<dbReference type="AlphaFoldDB" id="A0A7X4WMZ2"/>
<dbReference type="CDD" id="cd00082">
    <property type="entry name" value="HisKA"/>
    <property type="match status" value="1"/>
</dbReference>
<evidence type="ECO:0000313" key="11">
    <source>
        <dbReference type="EMBL" id="NAW66131.1"/>
    </source>
</evidence>
<dbReference type="PROSITE" id="PS50109">
    <property type="entry name" value="HIS_KIN"/>
    <property type="match status" value="1"/>
</dbReference>
<dbReference type="SUPFAM" id="SSF47384">
    <property type="entry name" value="Homodimeric domain of signal transducing histidine kinase"/>
    <property type="match status" value="1"/>
</dbReference>
<dbReference type="InterPro" id="IPR050428">
    <property type="entry name" value="TCS_sensor_his_kinase"/>
</dbReference>
<dbReference type="InterPro" id="IPR004358">
    <property type="entry name" value="Sig_transdc_His_kin-like_C"/>
</dbReference>
<dbReference type="PROSITE" id="PS50885">
    <property type="entry name" value="HAMP"/>
    <property type="match status" value="1"/>
</dbReference>
<dbReference type="InterPro" id="IPR005467">
    <property type="entry name" value="His_kinase_dom"/>
</dbReference>
<evidence type="ECO:0000256" key="5">
    <source>
        <dbReference type="ARBA" id="ARBA00022679"/>
    </source>
</evidence>
<dbReference type="InterPro" id="IPR036890">
    <property type="entry name" value="HATPase_C_sf"/>
</dbReference>
<keyword evidence="10" id="KW-0472">Membrane</keyword>
<dbReference type="InterPro" id="IPR003660">
    <property type="entry name" value="HAMP_dom"/>
</dbReference>
<dbReference type="GO" id="GO:0000155">
    <property type="term" value="F:phosphorelay sensor kinase activity"/>
    <property type="evidence" value="ECO:0007669"/>
    <property type="project" value="InterPro"/>
</dbReference>
<dbReference type="SUPFAM" id="SSF55874">
    <property type="entry name" value="ATPase domain of HSP90 chaperone/DNA topoisomerase II/histidine kinase"/>
    <property type="match status" value="1"/>
</dbReference>
<organism evidence="11 12">
    <name type="scientific">Photobacterium halotolerans</name>
    <dbReference type="NCBI Taxonomy" id="265726"/>
    <lineage>
        <taxon>Bacteria</taxon>
        <taxon>Pseudomonadati</taxon>
        <taxon>Pseudomonadota</taxon>
        <taxon>Gammaproteobacteria</taxon>
        <taxon>Vibrionales</taxon>
        <taxon>Vibrionaceae</taxon>
        <taxon>Photobacterium</taxon>
    </lineage>
</organism>
<dbReference type="Pfam" id="PF02518">
    <property type="entry name" value="HATPase_c"/>
    <property type="match status" value="1"/>
</dbReference>
<keyword evidence="6" id="KW-0812">Transmembrane</keyword>
<evidence type="ECO:0000256" key="10">
    <source>
        <dbReference type="ARBA" id="ARBA00023136"/>
    </source>
</evidence>
<keyword evidence="7" id="KW-0418">Kinase</keyword>
<protein>
    <recommendedName>
        <fullName evidence="3">histidine kinase</fullName>
        <ecNumber evidence="3">2.7.13.3</ecNumber>
    </recommendedName>
</protein>
<dbReference type="Gene3D" id="1.10.287.130">
    <property type="match status" value="1"/>
</dbReference>
<evidence type="ECO:0000256" key="3">
    <source>
        <dbReference type="ARBA" id="ARBA00012438"/>
    </source>
</evidence>
<keyword evidence="5" id="KW-0808">Transferase</keyword>
<accession>A0A7X4WMZ2</accession>
<dbReference type="PANTHER" id="PTHR45436">
    <property type="entry name" value="SENSOR HISTIDINE KINASE YKOH"/>
    <property type="match status" value="1"/>
</dbReference>
<dbReference type="RefSeq" id="WP_161445436.1">
    <property type="nucleotide sequence ID" value="NZ_WXWV01000078.1"/>
</dbReference>
<dbReference type="Proteomes" id="UP000465712">
    <property type="component" value="Unassembled WGS sequence"/>
</dbReference>
<evidence type="ECO:0000256" key="4">
    <source>
        <dbReference type="ARBA" id="ARBA00022553"/>
    </source>
</evidence>
<gene>
    <name evidence="11" type="ORF">CAG72_12975</name>
</gene>
<dbReference type="InterPro" id="IPR036097">
    <property type="entry name" value="HisK_dim/P_sf"/>
</dbReference>
<evidence type="ECO:0000256" key="8">
    <source>
        <dbReference type="ARBA" id="ARBA00022989"/>
    </source>
</evidence>
<evidence type="ECO:0000256" key="2">
    <source>
        <dbReference type="ARBA" id="ARBA00004370"/>
    </source>
</evidence>
<name>A0A7X4WMZ2_9GAMM</name>
<dbReference type="Gene3D" id="3.30.565.10">
    <property type="entry name" value="Histidine kinase-like ATPase, C-terminal domain"/>
    <property type="match status" value="1"/>
</dbReference>
<dbReference type="EC" id="2.7.13.3" evidence="3"/>
<dbReference type="FunFam" id="3.30.565.10:FF:000006">
    <property type="entry name" value="Sensor histidine kinase WalK"/>
    <property type="match status" value="1"/>
</dbReference>
<evidence type="ECO:0000313" key="12">
    <source>
        <dbReference type="Proteomes" id="UP000465712"/>
    </source>
</evidence>